<dbReference type="InterPro" id="IPR016181">
    <property type="entry name" value="Acyl_CoA_acyltransferase"/>
</dbReference>
<protein>
    <submittedName>
        <fullName evidence="2">GNAT family N-acetyltransferase</fullName>
    </submittedName>
</protein>
<dbReference type="PROSITE" id="PS51186">
    <property type="entry name" value="GNAT"/>
    <property type="match status" value="1"/>
</dbReference>
<dbReference type="PANTHER" id="PTHR43792:SF1">
    <property type="entry name" value="N-ACETYLTRANSFERASE DOMAIN-CONTAINING PROTEIN"/>
    <property type="match status" value="1"/>
</dbReference>
<dbReference type="CDD" id="cd04301">
    <property type="entry name" value="NAT_SF"/>
    <property type="match status" value="1"/>
</dbReference>
<dbReference type="SUPFAM" id="SSF55729">
    <property type="entry name" value="Acyl-CoA N-acyltransferases (Nat)"/>
    <property type="match status" value="1"/>
</dbReference>
<name>A0ABY4R656_9GAMM</name>
<keyword evidence="3" id="KW-1185">Reference proteome</keyword>
<proteinExistence type="predicted"/>
<evidence type="ECO:0000313" key="2">
    <source>
        <dbReference type="EMBL" id="UQY43644.1"/>
    </source>
</evidence>
<dbReference type="InterPro" id="IPR051531">
    <property type="entry name" value="N-acetyltransferase"/>
</dbReference>
<accession>A0ABY4R656</accession>
<dbReference type="Gene3D" id="3.40.630.30">
    <property type="match status" value="1"/>
</dbReference>
<dbReference type="PANTHER" id="PTHR43792">
    <property type="entry name" value="GNAT FAMILY, PUTATIVE (AFU_ORTHOLOGUE AFUA_3G00765)-RELATED-RELATED"/>
    <property type="match status" value="1"/>
</dbReference>
<dbReference type="InterPro" id="IPR000182">
    <property type="entry name" value="GNAT_dom"/>
</dbReference>
<dbReference type="RefSeq" id="WP_249892314.1">
    <property type="nucleotide sequence ID" value="NZ_CP082904.1"/>
</dbReference>
<dbReference type="Proteomes" id="UP001056635">
    <property type="component" value="Chromosome"/>
</dbReference>
<organism evidence="2 3">
    <name type="scientific">Mixta hanseatica</name>
    <dbReference type="NCBI Taxonomy" id="2872648"/>
    <lineage>
        <taxon>Bacteria</taxon>
        <taxon>Pseudomonadati</taxon>
        <taxon>Pseudomonadota</taxon>
        <taxon>Gammaproteobacteria</taxon>
        <taxon>Enterobacterales</taxon>
        <taxon>Erwiniaceae</taxon>
        <taxon>Mixta</taxon>
    </lineage>
</organism>
<feature type="domain" description="N-acetyltransferase" evidence="1">
    <location>
        <begin position="8"/>
        <end position="171"/>
    </location>
</feature>
<gene>
    <name evidence="2" type="ORF">K6958_17565</name>
</gene>
<evidence type="ECO:0000313" key="3">
    <source>
        <dbReference type="Proteomes" id="UP001056635"/>
    </source>
</evidence>
<evidence type="ECO:0000259" key="1">
    <source>
        <dbReference type="PROSITE" id="PS51186"/>
    </source>
</evidence>
<sequence>MQIDSPRLTYHPITESDWPFFLALYQDRNVMRFVADPRDVDEIRRVAFNVRLPRWQPGSKHWLCLVLRDKTSGEPVGVSGFIDRGQNSAEVGYLLSAAFHGKGYGTESLRAICQAAFAFGFSKLIATVTTGNLASKAVLEKVGFMQEEILRESYYLNGRWQDDWIFALLPPAGPAATEG</sequence>
<dbReference type="Pfam" id="PF13302">
    <property type="entry name" value="Acetyltransf_3"/>
    <property type="match status" value="1"/>
</dbReference>
<reference evidence="2" key="1">
    <citation type="submission" date="2021-09" db="EMBL/GenBank/DDBJ databases">
        <title>First case of bloodstream infection caused by Mixta hanseatica sp. nov., a member of the Erwiniaceae family.</title>
        <authorList>
            <person name="Both A."/>
            <person name="Huang J."/>
            <person name="Wenzel P."/>
            <person name="Aepfelbacher M."/>
            <person name="Rohde H."/>
            <person name="Christner M."/>
            <person name="Hentschke M."/>
        </authorList>
    </citation>
    <scope>NUCLEOTIDE SEQUENCE</scope>
    <source>
        <strain evidence="2">X22927</strain>
    </source>
</reference>
<dbReference type="EMBL" id="CP082904">
    <property type="protein sequence ID" value="UQY43644.1"/>
    <property type="molecule type" value="Genomic_DNA"/>
</dbReference>